<evidence type="ECO:0000313" key="1">
    <source>
        <dbReference type="Ensembl" id="ENSOMYP00000071019.2"/>
    </source>
</evidence>
<reference evidence="1" key="2">
    <citation type="submission" date="2025-08" db="UniProtKB">
        <authorList>
            <consortium name="Ensembl"/>
        </authorList>
    </citation>
    <scope>IDENTIFICATION</scope>
</reference>
<dbReference type="GeneTree" id="ENSGT00510000047471"/>
<sequence>MADGWSTDTGEAAYRSRDAVKNLTIKIRIQRVTSTAALSQHLQQQVWTQQERGGIELDTLNSGSIRSINYDEELVVGWQEKLFSQLVLFQSESVCQTPLERQYHTEIMAQERTRGRWNCRIFTYTDSDCYTNWEGVAFNRISISVTVL</sequence>
<keyword evidence="2" id="KW-1185">Reference proteome</keyword>
<reference evidence="1" key="1">
    <citation type="submission" date="2020-07" db="EMBL/GenBank/DDBJ databases">
        <title>A long reads based de novo assembly of the rainbow trout Arlee double haploid line genome.</title>
        <authorList>
            <person name="Gao G."/>
            <person name="Palti Y."/>
        </authorList>
    </citation>
    <scope>NUCLEOTIDE SEQUENCE [LARGE SCALE GENOMIC DNA]</scope>
</reference>
<name>A0A8C7STW4_ONCMY</name>
<proteinExistence type="predicted"/>
<organism evidence="1 2">
    <name type="scientific">Oncorhynchus mykiss</name>
    <name type="common">Rainbow trout</name>
    <name type="synonym">Salmo gairdneri</name>
    <dbReference type="NCBI Taxonomy" id="8022"/>
    <lineage>
        <taxon>Eukaryota</taxon>
        <taxon>Metazoa</taxon>
        <taxon>Chordata</taxon>
        <taxon>Craniata</taxon>
        <taxon>Vertebrata</taxon>
        <taxon>Euteleostomi</taxon>
        <taxon>Actinopterygii</taxon>
        <taxon>Neopterygii</taxon>
        <taxon>Teleostei</taxon>
        <taxon>Protacanthopterygii</taxon>
        <taxon>Salmoniformes</taxon>
        <taxon>Salmonidae</taxon>
        <taxon>Salmoninae</taxon>
        <taxon>Oncorhynchus</taxon>
    </lineage>
</organism>
<dbReference type="Ensembl" id="ENSOMYT00000077316.2">
    <property type="protein sequence ID" value="ENSOMYP00000071019.2"/>
    <property type="gene ID" value="ENSOMYG00000032858.2"/>
</dbReference>
<dbReference type="Proteomes" id="UP000694395">
    <property type="component" value="Chromosome 12"/>
</dbReference>
<reference evidence="1" key="3">
    <citation type="submission" date="2025-09" db="UniProtKB">
        <authorList>
            <consortium name="Ensembl"/>
        </authorList>
    </citation>
    <scope>IDENTIFICATION</scope>
</reference>
<dbReference type="AlphaFoldDB" id="A0A8C7STW4"/>
<evidence type="ECO:0000313" key="2">
    <source>
        <dbReference type="Proteomes" id="UP000694395"/>
    </source>
</evidence>
<protein>
    <submittedName>
        <fullName evidence="1">Uncharacterized protein</fullName>
    </submittedName>
</protein>
<accession>A0A8C7STW4</accession>